<evidence type="ECO:0000256" key="5">
    <source>
        <dbReference type="PIRNR" id="PIRNR038994"/>
    </source>
</evidence>
<dbReference type="SUPFAM" id="SSF51556">
    <property type="entry name" value="Metallo-dependent hydrolases"/>
    <property type="match status" value="1"/>
</dbReference>
<evidence type="ECO:0000313" key="7">
    <source>
        <dbReference type="EMBL" id="MDP5272951.1"/>
    </source>
</evidence>
<evidence type="ECO:0000313" key="8">
    <source>
        <dbReference type="Proteomes" id="UP001231941"/>
    </source>
</evidence>
<keyword evidence="2" id="KW-0479">Metal-binding</keyword>
<feature type="domain" description="Amidohydrolase-related" evidence="6">
    <location>
        <begin position="56"/>
        <end position="385"/>
    </location>
</feature>
<evidence type="ECO:0000256" key="4">
    <source>
        <dbReference type="ARBA" id="ARBA00023277"/>
    </source>
</evidence>
<evidence type="ECO:0000256" key="3">
    <source>
        <dbReference type="ARBA" id="ARBA00022801"/>
    </source>
</evidence>
<dbReference type="PIRSF" id="PIRSF038994">
    <property type="entry name" value="NagA"/>
    <property type="match status" value="1"/>
</dbReference>
<name>A0ABT9IUB9_9BACL</name>
<dbReference type="Gene3D" id="3.20.20.140">
    <property type="entry name" value="Metal-dependent hydrolases"/>
    <property type="match status" value="1"/>
</dbReference>
<dbReference type="InterPro" id="IPR003764">
    <property type="entry name" value="GlcNAc_6-P_deAcase"/>
</dbReference>
<dbReference type="Proteomes" id="UP001231941">
    <property type="component" value="Unassembled WGS sequence"/>
</dbReference>
<evidence type="ECO:0000256" key="2">
    <source>
        <dbReference type="ARBA" id="ARBA00022723"/>
    </source>
</evidence>
<dbReference type="Pfam" id="PF01979">
    <property type="entry name" value="Amidohydro_1"/>
    <property type="match status" value="1"/>
</dbReference>
<dbReference type="InterPro" id="IPR011059">
    <property type="entry name" value="Metal-dep_hydrolase_composite"/>
</dbReference>
<dbReference type="PANTHER" id="PTHR11113:SF14">
    <property type="entry name" value="N-ACETYLGLUCOSAMINE-6-PHOSPHATE DEACETYLASE"/>
    <property type="match status" value="1"/>
</dbReference>
<dbReference type="RefSeq" id="WP_305990249.1">
    <property type="nucleotide sequence ID" value="NZ_JAVAMP010000001.1"/>
</dbReference>
<comment type="similarity">
    <text evidence="1 5">Belongs to the metallo-dependent hydrolases superfamily. NagA family.</text>
</comment>
<keyword evidence="3 5" id="KW-0378">Hydrolase</keyword>
<gene>
    <name evidence="7" type="primary">nagA</name>
    <name evidence="7" type="ORF">Q5Y73_02425</name>
</gene>
<dbReference type="GO" id="GO:0008448">
    <property type="term" value="F:N-acetylglucosamine-6-phosphate deacetylase activity"/>
    <property type="evidence" value="ECO:0007669"/>
    <property type="project" value="UniProtKB-EC"/>
</dbReference>
<comment type="caution">
    <text evidence="7">The sequence shown here is derived from an EMBL/GenBank/DDBJ whole genome shotgun (WGS) entry which is preliminary data.</text>
</comment>
<dbReference type="NCBIfam" id="TIGR00221">
    <property type="entry name" value="nagA"/>
    <property type="match status" value="1"/>
</dbReference>
<keyword evidence="8" id="KW-1185">Reference proteome</keyword>
<evidence type="ECO:0000256" key="1">
    <source>
        <dbReference type="ARBA" id="ARBA00010716"/>
    </source>
</evidence>
<accession>A0ABT9IUB9</accession>
<dbReference type="SUPFAM" id="SSF51338">
    <property type="entry name" value="Composite domain of metallo-dependent hydrolases"/>
    <property type="match status" value="1"/>
</dbReference>
<sequence>MLIYNANVVCLNDLIEQGAVYIQNGRVNRILSHQELDSFLLKKPDLYSVNAGGAWLIPGFVDVHVHGGNGYDFMDATEESLLGISKFHAQHGTTSMLATTVTSSKDNIEKVLKSVASFQEEIQPFAQVIGVHLEGPFISPNMPGAQNPNYIVPPNVNWMKEWTEIYPNIVKILTLAPEADHAIEVIEYSLSQGIVIACGHSDGTYEEILRATEAGLTHSVHMYNAMRGFHHREPGVAGNILVNEGLSTEIIADGEHVHPVSIQLLTKLKNKDNLLLITDAMSAAGLGDGTYNLGGLEVVMKDNVARLKEGGNLAGSSLTMIEGFKYMVNTVGLSVSEASKLASYNPAKLLGLEYEVGSIREGYQADLLLLTKDLEIEKVWKRGELIEF</sequence>
<dbReference type="EC" id="3.5.1.25" evidence="7"/>
<evidence type="ECO:0000259" key="6">
    <source>
        <dbReference type="Pfam" id="PF01979"/>
    </source>
</evidence>
<organism evidence="7 8">
    <name type="scientific">Chengkuizengella axinellae</name>
    <dbReference type="NCBI Taxonomy" id="3064388"/>
    <lineage>
        <taxon>Bacteria</taxon>
        <taxon>Bacillati</taxon>
        <taxon>Bacillota</taxon>
        <taxon>Bacilli</taxon>
        <taxon>Bacillales</taxon>
        <taxon>Paenibacillaceae</taxon>
        <taxon>Chengkuizengella</taxon>
    </lineage>
</organism>
<dbReference type="PANTHER" id="PTHR11113">
    <property type="entry name" value="N-ACETYLGLUCOSAMINE-6-PHOSPHATE DEACETYLASE"/>
    <property type="match status" value="1"/>
</dbReference>
<keyword evidence="4 5" id="KW-0119">Carbohydrate metabolism</keyword>
<dbReference type="CDD" id="cd00854">
    <property type="entry name" value="NagA"/>
    <property type="match status" value="1"/>
</dbReference>
<protein>
    <submittedName>
        <fullName evidence="7">N-acetylglucosamine-6-phosphate deacetylase</fullName>
        <ecNumber evidence="7">3.5.1.25</ecNumber>
    </submittedName>
</protein>
<dbReference type="Gene3D" id="2.30.40.10">
    <property type="entry name" value="Urease, subunit C, domain 1"/>
    <property type="match status" value="1"/>
</dbReference>
<dbReference type="InterPro" id="IPR006680">
    <property type="entry name" value="Amidohydro-rel"/>
</dbReference>
<dbReference type="EMBL" id="JAVAMP010000001">
    <property type="protein sequence ID" value="MDP5272951.1"/>
    <property type="molecule type" value="Genomic_DNA"/>
</dbReference>
<reference evidence="7 8" key="1">
    <citation type="submission" date="2023-08" db="EMBL/GenBank/DDBJ databases">
        <authorList>
            <person name="Park J.-S."/>
        </authorList>
    </citation>
    <scope>NUCLEOTIDE SEQUENCE [LARGE SCALE GENOMIC DNA]</scope>
    <source>
        <strain evidence="7 8">2205SS18-9</strain>
    </source>
</reference>
<proteinExistence type="inferred from homology"/>
<dbReference type="InterPro" id="IPR032466">
    <property type="entry name" value="Metal_Hydrolase"/>
</dbReference>